<evidence type="ECO:0000313" key="5">
    <source>
        <dbReference type="Proteomes" id="UP000509301"/>
    </source>
</evidence>
<feature type="domain" description="GH15-like" evidence="2">
    <location>
        <begin position="210"/>
        <end position="562"/>
    </location>
</feature>
<evidence type="ECO:0000259" key="3">
    <source>
        <dbReference type="Pfam" id="PF19291"/>
    </source>
</evidence>
<dbReference type="InterPro" id="IPR053494">
    <property type="entry name" value="GH15_Enzymes"/>
</dbReference>
<accession>A0A6N0NW36</accession>
<dbReference type="PANTHER" id="PTHR31616">
    <property type="entry name" value="TREHALASE"/>
    <property type="match status" value="1"/>
</dbReference>
<protein>
    <submittedName>
        <fullName evidence="4">Glycoside hydrolase family 15 protein</fullName>
    </submittedName>
</protein>
<feature type="domain" description="Trehalase-like N-terminal" evidence="3">
    <location>
        <begin position="4"/>
        <end position="114"/>
    </location>
</feature>
<name>A0A6N0NW36_9CREN</name>
<evidence type="ECO:0000256" key="1">
    <source>
        <dbReference type="ARBA" id="ARBA00006188"/>
    </source>
</evidence>
<dbReference type="KEGG" id="mten:GWK48_10705"/>
<evidence type="ECO:0000313" key="4">
    <source>
        <dbReference type="EMBL" id="QKR01124.1"/>
    </source>
</evidence>
<comment type="similarity">
    <text evidence="1">Belongs to the glycosyl hydrolase 15 family.</text>
</comment>
<dbReference type="GO" id="GO:0004553">
    <property type="term" value="F:hydrolase activity, hydrolyzing O-glycosyl compounds"/>
    <property type="evidence" value="ECO:0007669"/>
    <property type="project" value="UniProtKB-ARBA"/>
</dbReference>
<dbReference type="NCBIfam" id="NF041084">
    <property type="entry name" value="trehalase_H1_Arch"/>
    <property type="match status" value="1"/>
</dbReference>
<dbReference type="InterPro" id="IPR012341">
    <property type="entry name" value="6hp_glycosidase-like_sf"/>
</dbReference>
<dbReference type="EMBL" id="CP049074">
    <property type="protein sequence ID" value="QKR01124.1"/>
    <property type="molecule type" value="Genomic_DNA"/>
</dbReference>
<dbReference type="GO" id="GO:0005975">
    <property type="term" value="P:carbohydrate metabolic process"/>
    <property type="evidence" value="ECO:0007669"/>
    <property type="project" value="InterPro"/>
</dbReference>
<dbReference type="PANTHER" id="PTHR31616:SF0">
    <property type="entry name" value="GLUCAN 1,4-ALPHA-GLUCOSIDASE"/>
    <property type="match status" value="1"/>
</dbReference>
<dbReference type="AlphaFoldDB" id="A0A6N0NW36"/>
<keyword evidence="5" id="KW-1185">Reference proteome</keyword>
<reference evidence="4 5" key="1">
    <citation type="submission" date="2020-02" db="EMBL/GenBank/DDBJ databases">
        <title>Comparative genome analysis reveals the metabolism and evolution of the thermophilic archaeal genus Metallosphaera.</title>
        <authorList>
            <person name="Jiang C."/>
        </authorList>
    </citation>
    <scope>NUCLEOTIDE SEQUENCE [LARGE SCALE GENOMIC DNA]</scope>
    <source>
        <strain evidence="4 5">Ric-A</strain>
    </source>
</reference>
<dbReference type="Pfam" id="PF00723">
    <property type="entry name" value="Glyco_hydro_15"/>
    <property type="match status" value="1"/>
</dbReference>
<sequence length="578" mass="65715">MLCLNNEFTGALIHGTEIVWLPFPRYDSSPVFAKLLDEERGGSFLVEGEVESQSYLVPNVVETKLKGGGEVVDLLLRGEHALVRKIRAPNPLKMKVNVTFNYGRDKAKVQRLAKGIYKFSNPENSEFLELHILFPEMDEETWTVSGEGYVFLGHFSDDRFGIYGKDVKFDLSRGFERTIYYWRSQLKRGKSRGKVAKLELSGLSGEELLNAYDTSVGVLLGLLYNPTGAIVAAPTTSLPEIEGGSRNWDYRFAWVRDSAIVADALISAGYLTEARRILDFFSRMVSFTTKPFLYPLYAVDGSVPPKEVEIPWLSGYLNSRPVRVGNAAAAQLQLDLEGFFMDALHKYFVATGDTNYVRGHLDVIEYIADWVSENWKLEDVGIWEERGVRAHYTHSKVMMWVALDRAGKIMKSLDRENRWRDSRNELREWINENLVKERFLKKPGSEEVDAALLTLPLYDFVEVTDQRFLNTLSEVERRLVVKGQVKRYERDFLGEAKYPFTLASLWLARVYLRLGRMEESAKIVSGILEATGGTYLVGEHIDPDRKQFTGNFPQAFAQANLILTLREMANATVGDAEE</sequence>
<dbReference type="InterPro" id="IPR045582">
    <property type="entry name" value="Trehalase-like_N"/>
</dbReference>
<dbReference type="Gene3D" id="1.50.10.10">
    <property type="match status" value="1"/>
</dbReference>
<proteinExistence type="inferred from homology"/>
<dbReference type="SUPFAM" id="SSF48208">
    <property type="entry name" value="Six-hairpin glycosidases"/>
    <property type="match status" value="1"/>
</dbReference>
<gene>
    <name evidence="4" type="ORF">GWK48_10705</name>
</gene>
<keyword evidence="4" id="KW-0378">Hydrolase</keyword>
<dbReference type="OrthoDB" id="36362at2157"/>
<evidence type="ECO:0000259" key="2">
    <source>
        <dbReference type="Pfam" id="PF00723"/>
    </source>
</evidence>
<dbReference type="Proteomes" id="UP000509301">
    <property type="component" value="Chromosome"/>
</dbReference>
<dbReference type="Pfam" id="PF19291">
    <property type="entry name" value="TREH_N"/>
    <property type="match status" value="1"/>
</dbReference>
<dbReference type="InterPro" id="IPR011613">
    <property type="entry name" value="GH15-like"/>
</dbReference>
<dbReference type="InterPro" id="IPR008928">
    <property type="entry name" value="6-hairpin_glycosidase_sf"/>
</dbReference>
<organism evidence="4 5">
    <name type="scientific">Metallosphaera tengchongensis</name>
    <dbReference type="NCBI Taxonomy" id="1532350"/>
    <lineage>
        <taxon>Archaea</taxon>
        <taxon>Thermoproteota</taxon>
        <taxon>Thermoprotei</taxon>
        <taxon>Sulfolobales</taxon>
        <taxon>Sulfolobaceae</taxon>
        <taxon>Metallosphaera</taxon>
    </lineage>
</organism>